<dbReference type="EMBL" id="BMAR01000054">
    <property type="protein sequence ID" value="GFR51750.1"/>
    <property type="molecule type" value="Genomic_DNA"/>
</dbReference>
<dbReference type="InterPro" id="IPR045478">
    <property type="entry name" value="Exportin-5_C"/>
</dbReference>
<accession>A0AAD3E137</accession>
<dbReference type="AlphaFoldDB" id="A0AAD3E137"/>
<reference evidence="2 3" key="1">
    <citation type="journal article" date="2021" name="Sci. Rep.">
        <title>Genome sequencing of the multicellular alga Astrephomene provides insights into convergent evolution of germ-soma differentiation.</title>
        <authorList>
            <person name="Yamashita S."/>
            <person name="Yamamoto K."/>
            <person name="Matsuzaki R."/>
            <person name="Suzuki S."/>
            <person name="Yamaguchi H."/>
            <person name="Hirooka S."/>
            <person name="Minakuchi Y."/>
            <person name="Miyagishima S."/>
            <person name="Kawachi M."/>
            <person name="Toyoda A."/>
            <person name="Nozaki H."/>
        </authorList>
    </citation>
    <scope>NUCLEOTIDE SEQUENCE [LARGE SCALE GENOMIC DNA]</scope>
    <source>
        <strain evidence="2 3">NIES-4017</strain>
    </source>
</reference>
<dbReference type="Pfam" id="PF19273">
    <property type="entry name" value="Exportin-5"/>
    <property type="match status" value="1"/>
</dbReference>
<feature type="non-terminal residue" evidence="2">
    <location>
        <position position="147"/>
    </location>
</feature>
<gene>
    <name evidence="2" type="ORF">Agub_g14198</name>
</gene>
<proteinExistence type="predicted"/>
<evidence type="ECO:0000259" key="1">
    <source>
        <dbReference type="Pfam" id="PF19273"/>
    </source>
</evidence>
<name>A0AAD3E137_9CHLO</name>
<feature type="domain" description="Exportin-5 C-terminal" evidence="1">
    <location>
        <begin position="3"/>
        <end position="116"/>
    </location>
</feature>
<dbReference type="Proteomes" id="UP001054857">
    <property type="component" value="Unassembled WGS sequence"/>
</dbReference>
<evidence type="ECO:0000313" key="2">
    <source>
        <dbReference type="EMBL" id="GFR51750.1"/>
    </source>
</evidence>
<keyword evidence="3" id="KW-1185">Reference proteome</keyword>
<evidence type="ECO:0000313" key="3">
    <source>
        <dbReference type="Proteomes" id="UP001054857"/>
    </source>
</evidence>
<protein>
    <recommendedName>
        <fullName evidence="1">Exportin-5 C-terminal domain-containing protein</fullName>
    </recommendedName>
</protein>
<comment type="caution">
    <text evidence="2">The sequence shown here is derived from an EMBL/GenBank/DDBJ whole genome shotgun (WGS) entry which is preliminary data.</text>
</comment>
<feature type="non-terminal residue" evidence="2">
    <location>
        <position position="1"/>
    </location>
</feature>
<organism evidence="2 3">
    <name type="scientific">Astrephomene gubernaculifera</name>
    <dbReference type="NCBI Taxonomy" id="47775"/>
    <lineage>
        <taxon>Eukaryota</taxon>
        <taxon>Viridiplantae</taxon>
        <taxon>Chlorophyta</taxon>
        <taxon>core chlorophytes</taxon>
        <taxon>Chlorophyceae</taxon>
        <taxon>CS clade</taxon>
        <taxon>Chlamydomonadales</taxon>
        <taxon>Astrephomenaceae</taxon>
        <taxon>Astrephomene</taxon>
    </lineage>
</organism>
<sequence>SLLLLSQSGHAELGGVVASAVTRGAISSLGLVSTVMVQAQVLELLRSVLAAYLPPHPARQPHCNMLRAVLGELPGVTPQVLDNFSAAFTSAHGDKEQRALIKQLLAAVGGDEVRKLLAAVSKVPAGISAVSEPKHKERGPVQDVTPQ</sequence>